<dbReference type="Proteomes" id="UP000078492">
    <property type="component" value="Unassembled WGS sequence"/>
</dbReference>
<evidence type="ECO:0000256" key="1">
    <source>
        <dbReference type="SAM" id="MobiDB-lite"/>
    </source>
</evidence>
<feature type="compositionally biased region" description="Acidic residues" evidence="1">
    <location>
        <begin position="49"/>
        <end position="61"/>
    </location>
</feature>
<reference evidence="2 3" key="1">
    <citation type="submission" date="2015-09" db="EMBL/GenBank/DDBJ databases">
        <title>Trachymyrmex cornetzi WGS genome.</title>
        <authorList>
            <person name="Nygaard S."/>
            <person name="Hu H."/>
            <person name="Boomsma J."/>
            <person name="Zhang G."/>
        </authorList>
    </citation>
    <scope>NUCLEOTIDE SEQUENCE [LARGE SCALE GENOMIC DNA]</scope>
    <source>
        <strain evidence="2">Tcor2-1</strain>
        <tissue evidence="2">Whole body</tissue>
    </source>
</reference>
<name>A0A151JA58_9HYME</name>
<evidence type="ECO:0000313" key="2">
    <source>
        <dbReference type="EMBL" id="KYN21960.1"/>
    </source>
</evidence>
<accession>A0A151JA58</accession>
<dbReference type="EMBL" id="KQ979311">
    <property type="protein sequence ID" value="KYN21960.1"/>
    <property type="molecule type" value="Genomic_DNA"/>
</dbReference>
<gene>
    <name evidence="2" type="ORF">ALC57_05651</name>
</gene>
<dbReference type="AlphaFoldDB" id="A0A151JA58"/>
<organism evidence="2 3">
    <name type="scientific">Trachymyrmex cornetzi</name>
    <dbReference type="NCBI Taxonomy" id="471704"/>
    <lineage>
        <taxon>Eukaryota</taxon>
        <taxon>Metazoa</taxon>
        <taxon>Ecdysozoa</taxon>
        <taxon>Arthropoda</taxon>
        <taxon>Hexapoda</taxon>
        <taxon>Insecta</taxon>
        <taxon>Pterygota</taxon>
        <taxon>Neoptera</taxon>
        <taxon>Endopterygota</taxon>
        <taxon>Hymenoptera</taxon>
        <taxon>Apocrita</taxon>
        <taxon>Aculeata</taxon>
        <taxon>Formicoidea</taxon>
        <taxon>Formicidae</taxon>
        <taxon>Myrmicinae</taxon>
        <taxon>Trachymyrmex</taxon>
    </lineage>
</organism>
<proteinExistence type="predicted"/>
<protein>
    <submittedName>
        <fullName evidence="2">Uncharacterized protein</fullName>
    </submittedName>
</protein>
<keyword evidence="3" id="KW-1185">Reference proteome</keyword>
<evidence type="ECO:0000313" key="3">
    <source>
        <dbReference type="Proteomes" id="UP000078492"/>
    </source>
</evidence>
<feature type="region of interest" description="Disordered" evidence="1">
    <location>
        <begin position="34"/>
        <end position="65"/>
    </location>
</feature>
<sequence>MENLVHIVRDIPEEDFMDIVDEVIDEEVNFEDVMDEDEDEDVAALPDDNGYDSDQSEDQNDGDIKSKIVQPEEIMALNELTKQCAVYFYWTTGSSILCMTCMTRLNCIDHRRKICEHVIKSHAAIEVKFCSERRLPCFFIYSCDMCPICIN</sequence>